<dbReference type="Gene3D" id="3.30.420.40">
    <property type="match status" value="2"/>
</dbReference>
<feature type="region of interest" description="Disordered" evidence="5">
    <location>
        <begin position="632"/>
        <end position="697"/>
    </location>
</feature>
<dbReference type="CDD" id="cd10230">
    <property type="entry name" value="ASKHA_NBD_HSP70_HYOU1"/>
    <property type="match status" value="1"/>
</dbReference>
<protein>
    <submittedName>
        <fullName evidence="7">Hypoxia up-regulated protein 1</fullName>
    </submittedName>
</protein>
<dbReference type="SUPFAM" id="SSF53067">
    <property type="entry name" value="Actin-like ATPase domain"/>
    <property type="match status" value="2"/>
</dbReference>
<keyword evidence="3" id="KW-0067">ATP-binding</keyword>
<feature type="compositionally biased region" description="Polar residues" evidence="5">
    <location>
        <begin position="687"/>
        <end position="697"/>
    </location>
</feature>
<comment type="caution">
    <text evidence="7">The sequence shown here is derived from an EMBL/GenBank/DDBJ whole genome shotgun (WGS) entry which is preliminary data.</text>
</comment>
<keyword evidence="2" id="KW-0256">Endoplasmic reticulum</keyword>
<feature type="compositionally biased region" description="Basic and acidic residues" evidence="5">
    <location>
        <begin position="992"/>
        <end position="1043"/>
    </location>
</feature>
<dbReference type="Gene3D" id="3.90.640.10">
    <property type="entry name" value="Actin, Chain A, domain 4"/>
    <property type="match status" value="1"/>
</dbReference>
<accession>A0A9P6U6W2</accession>
<feature type="compositionally biased region" description="Basic and acidic residues" evidence="5">
    <location>
        <begin position="632"/>
        <end position="641"/>
    </location>
</feature>
<dbReference type="InterPro" id="IPR029047">
    <property type="entry name" value="HSP70_peptide-bd_sf"/>
</dbReference>
<feature type="region of interest" description="Disordered" evidence="5">
    <location>
        <begin position="799"/>
        <end position="836"/>
    </location>
</feature>
<dbReference type="Pfam" id="PF00012">
    <property type="entry name" value="HSP70"/>
    <property type="match status" value="1"/>
</dbReference>
<evidence type="ECO:0000313" key="7">
    <source>
        <dbReference type="EMBL" id="KAG0263123.1"/>
    </source>
</evidence>
<feature type="chain" id="PRO_5040419135" evidence="6">
    <location>
        <begin position="28"/>
        <end position="1079"/>
    </location>
</feature>
<feature type="compositionally biased region" description="Low complexity" evidence="5">
    <location>
        <begin position="1059"/>
        <end position="1071"/>
    </location>
</feature>
<sequence length="1079" mass="119380">MRQLHILGIATALALCTIIGHLHSAEAAILSIDYGTEWFKVGLVKPRVPFEIVLNAESKRKTPSVITIRGKDRAFSSEALNLATRFPKDSFMALKRVLGRRYSDHHCIEYRRILPTNMIQDLDRGGTVGFETTGGEKFTAEELIAMQLALARAQAEEAAGGESIRDVVITVPPYFNQQERQAMLDAAELAGLHVLSLIHDESAVALNYAMTRTFPEQQCHLFYDMGAGSTVASVICFRDVVLQNPVRTVQEIEIMATGYDPTLGGQAFDIRLQTFLANQFQGQKESARLSTPVMTNPRAMAKLLKEATRIKQVLSANTETTASIENVMDDIDFKLKVTRQDFESLSEDLIARVRYPMEKAIQLANMTPDDIQSLILVGGATRTPAIQASLAAIMTELKLAKNVNADEAAVLGAVFRGASLSRQFRVKEILLKDRSLFAFQARYFGDNHHSKPPIVEFAAAKKKDDHHDQSPMNAAAVNDDMNMDEEERDLPMPLVIPIFDVGTELGTRKVITWKTSADFEFDLEYGGISSSDNPDGGGVANDKISHIEISGLTEAMKRFQETAVEGTLPTVKVTVALTSSALVLVTDATAFISTDPSKVVVDPAASFSDPAKMIRNMKDKVKAFLKDAEKVYKSEPEKDESAPSPSPKMNEEIGRESVEGREDPAEGGNSGSSGDSKAAFSAKEATNVAQNDESVSSLSPPTIVIKEVPLTVRVTPQGLLPLSSTAKLKIQSRLARLNRHDQNKRARAEAHNHLEAFLYRAQDLLTREDILEVTQESQRETFSIKLAEATEWLEMYDDNEDEDEDEEDDDINGNDNPFDDDSKGSSNDRPTAKKLSKTVQLTQRLQALQALEQPIAYRAAERAARVPALERLQAFIAHTRLTLPSLVANDTNLLTDQDTLALLSTCLQVEQAYRAEETAQSHLHPWDDPTLTTAKIRAWSHEIEDGWDRLIHLEQTRAFEKLKREEAVAAQQKAKQDKEAAAAAAAAAAKQSMKEEEEKESMKDEKSVKVEEVEAKAAQAKDEEAKAVKVEHENGEDVEERQRGWVAGDGQTVFEKQQQEQQQGQQEQQGENGRSKDEL</sequence>
<reference evidence="7" key="1">
    <citation type="journal article" date="2020" name="Fungal Divers.">
        <title>Resolving the Mortierellaceae phylogeny through synthesis of multi-gene phylogenetics and phylogenomics.</title>
        <authorList>
            <person name="Vandepol N."/>
            <person name="Liber J."/>
            <person name="Desiro A."/>
            <person name="Na H."/>
            <person name="Kennedy M."/>
            <person name="Barry K."/>
            <person name="Grigoriev I.V."/>
            <person name="Miller A.N."/>
            <person name="O'Donnell K."/>
            <person name="Stajich J.E."/>
            <person name="Bonito G."/>
        </authorList>
    </citation>
    <scope>NUCLEOTIDE SEQUENCE</scope>
    <source>
        <strain evidence="7">BC1065</strain>
    </source>
</reference>
<dbReference type="GO" id="GO:0034663">
    <property type="term" value="C:endoplasmic reticulum chaperone complex"/>
    <property type="evidence" value="ECO:0007669"/>
    <property type="project" value="TreeGrafter"/>
</dbReference>
<evidence type="ECO:0000256" key="4">
    <source>
        <dbReference type="ARBA" id="ARBA00023186"/>
    </source>
</evidence>
<dbReference type="GO" id="GO:0005524">
    <property type="term" value="F:ATP binding"/>
    <property type="evidence" value="ECO:0007669"/>
    <property type="project" value="UniProtKB-KW"/>
</dbReference>
<gene>
    <name evidence="7" type="primary">HYOU1</name>
    <name evidence="7" type="ORF">DFQ27_001925</name>
</gene>
<feature type="compositionally biased region" description="Basic and acidic residues" evidence="5">
    <location>
        <begin position="649"/>
        <end position="664"/>
    </location>
</feature>
<keyword evidence="6" id="KW-0732">Signal</keyword>
<feature type="region of interest" description="Disordered" evidence="5">
    <location>
        <begin position="973"/>
        <end position="1079"/>
    </location>
</feature>
<keyword evidence="8" id="KW-1185">Reference proteome</keyword>
<dbReference type="FunFam" id="3.90.640.10:FF:000004">
    <property type="entry name" value="Heat shock 70 kDa protein 4"/>
    <property type="match status" value="1"/>
</dbReference>
<dbReference type="PRINTS" id="PR00301">
    <property type="entry name" value="HEATSHOCK70"/>
</dbReference>
<name>A0A9P6U6W2_9FUNG</name>
<dbReference type="InterPro" id="IPR043129">
    <property type="entry name" value="ATPase_NBD"/>
</dbReference>
<dbReference type="InterPro" id="IPR013126">
    <property type="entry name" value="Hsp_70_fam"/>
</dbReference>
<dbReference type="PANTHER" id="PTHR45639:SF3">
    <property type="entry name" value="HYPOXIA UP-REGULATED PROTEIN 1"/>
    <property type="match status" value="1"/>
</dbReference>
<keyword evidence="1" id="KW-0547">Nucleotide-binding</keyword>
<evidence type="ECO:0000256" key="6">
    <source>
        <dbReference type="SAM" id="SignalP"/>
    </source>
</evidence>
<dbReference type="Proteomes" id="UP000807716">
    <property type="component" value="Unassembled WGS sequence"/>
</dbReference>
<evidence type="ECO:0000256" key="3">
    <source>
        <dbReference type="ARBA" id="ARBA00022840"/>
    </source>
</evidence>
<evidence type="ECO:0000256" key="2">
    <source>
        <dbReference type="ARBA" id="ARBA00022824"/>
    </source>
</evidence>
<organism evidence="7 8">
    <name type="scientific">Actinomortierella ambigua</name>
    <dbReference type="NCBI Taxonomy" id="1343610"/>
    <lineage>
        <taxon>Eukaryota</taxon>
        <taxon>Fungi</taxon>
        <taxon>Fungi incertae sedis</taxon>
        <taxon>Mucoromycota</taxon>
        <taxon>Mortierellomycotina</taxon>
        <taxon>Mortierellomycetes</taxon>
        <taxon>Mortierellales</taxon>
        <taxon>Mortierellaceae</taxon>
        <taxon>Actinomortierella</taxon>
    </lineage>
</organism>
<feature type="compositionally biased region" description="Acidic residues" evidence="5">
    <location>
        <begin position="799"/>
        <end position="812"/>
    </location>
</feature>
<proteinExistence type="predicted"/>
<keyword evidence="4" id="KW-0143">Chaperone</keyword>
<dbReference type="OrthoDB" id="10262720at2759"/>
<feature type="compositionally biased region" description="Low complexity" evidence="5">
    <location>
        <begin position="981"/>
        <end position="991"/>
    </location>
</feature>
<feature type="signal peptide" evidence="6">
    <location>
        <begin position="1"/>
        <end position="27"/>
    </location>
</feature>
<evidence type="ECO:0000256" key="1">
    <source>
        <dbReference type="ARBA" id="ARBA00022741"/>
    </source>
</evidence>
<dbReference type="GO" id="GO:0030968">
    <property type="term" value="P:endoplasmic reticulum unfolded protein response"/>
    <property type="evidence" value="ECO:0007669"/>
    <property type="project" value="TreeGrafter"/>
</dbReference>
<dbReference type="AlphaFoldDB" id="A0A9P6U6W2"/>
<evidence type="ECO:0000256" key="5">
    <source>
        <dbReference type="SAM" id="MobiDB-lite"/>
    </source>
</evidence>
<dbReference type="Gene3D" id="3.30.30.30">
    <property type="match status" value="1"/>
</dbReference>
<dbReference type="EMBL" id="JAAAJB010000169">
    <property type="protein sequence ID" value="KAG0263123.1"/>
    <property type="molecule type" value="Genomic_DNA"/>
</dbReference>
<dbReference type="PANTHER" id="PTHR45639">
    <property type="entry name" value="HSC70CB, ISOFORM G-RELATED"/>
    <property type="match status" value="1"/>
</dbReference>
<evidence type="ECO:0000313" key="8">
    <source>
        <dbReference type="Proteomes" id="UP000807716"/>
    </source>
</evidence>
<dbReference type="GO" id="GO:0140662">
    <property type="term" value="F:ATP-dependent protein folding chaperone"/>
    <property type="evidence" value="ECO:0007669"/>
    <property type="project" value="InterPro"/>
</dbReference>
<dbReference type="Gene3D" id="2.60.34.10">
    <property type="entry name" value="Substrate Binding Domain Of DNAk, Chain A, domain 1"/>
    <property type="match status" value="1"/>
</dbReference>